<dbReference type="Gene3D" id="3.30.420.10">
    <property type="entry name" value="Ribonuclease H-like superfamily/Ribonuclease H"/>
    <property type="match status" value="1"/>
</dbReference>
<dbReference type="SMART" id="SM00479">
    <property type="entry name" value="EXOIII"/>
    <property type="match status" value="1"/>
</dbReference>
<dbReference type="Pfam" id="PF00929">
    <property type="entry name" value="RNase_T"/>
    <property type="match status" value="1"/>
</dbReference>
<evidence type="ECO:0000256" key="13">
    <source>
        <dbReference type="ARBA" id="ARBA00023211"/>
    </source>
</evidence>
<evidence type="ECO:0000259" key="19">
    <source>
        <dbReference type="SMART" id="SM00479"/>
    </source>
</evidence>
<evidence type="ECO:0000256" key="16">
    <source>
        <dbReference type="PIRSR" id="PIRSR606309-2"/>
    </source>
</evidence>
<feature type="binding site" evidence="17">
    <location>
        <position position="15"/>
    </location>
    <ligand>
        <name>a divalent metal cation</name>
        <dbReference type="ChEBI" id="CHEBI:60240"/>
        <label>1</label>
        <note>catalytic</note>
    </ligand>
</feature>
<feature type="domain" description="Exonuclease" evidence="19">
    <location>
        <begin position="8"/>
        <end position="185"/>
    </location>
</feature>
<dbReference type="GO" id="GO:0046872">
    <property type="term" value="F:metal ion binding"/>
    <property type="evidence" value="ECO:0007669"/>
    <property type="project" value="UniProtKB-KW"/>
</dbReference>
<dbReference type="InterPro" id="IPR036397">
    <property type="entry name" value="RNaseH_sf"/>
</dbReference>
<evidence type="ECO:0000256" key="17">
    <source>
        <dbReference type="PIRSR" id="PIRSR606309-3"/>
    </source>
</evidence>
<dbReference type="NCBIfam" id="TIGR00573">
    <property type="entry name" value="dnaq"/>
    <property type="match status" value="1"/>
</dbReference>
<comment type="function">
    <text evidence="18">DNA polymerase III is a complex, multichain enzyme responsible for most of the replicative synthesis in bacteria. The epsilon subunit contain the editing function and is a proofreading 3'-5' exonuclease.</text>
</comment>
<keyword evidence="11 17" id="KW-0460">Magnesium</keyword>
<evidence type="ECO:0000256" key="12">
    <source>
        <dbReference type="ARBA" id="ARBA00022932"/>
    </source>
</evidence>
<evidence type="ECO:0000313" key="20">
    <source>
        <dbReference type="EMBL" id="CUX96976.1"/>
    </source>
</evidence>
<keyword evidence="6 18" id="KW-0235">DNA replication</keyword>
<evidence type="ECO:0000256" key="4">
    <source>
        <dbReference type="ARBA" id="ARBA00022679"/>
    </source>
</evidence>
<dbReference type="KEGG" id="hed:TPER_HE00021"/>
<feature type="binding site" evidence="16">
    <location>
        <position position="62"/>
    </location>
    <ligand>
        <name>substrate</name>
    </ligand>
</feature>
<evidence type="ECO:0000256" key="15">
    <source>
        <dbReference type="PIRSR" id="PIRSR606309-1"/>
    </source>
</evidence>
<dbReference type="GO" id="GO:0003677">
    <property type="term" value="F:DNA binding"/>
    <property type="evidence" value="ECO:0007669"/>
    <property type="project" value="InterPro"/>
</dbReference>
<feature type="binding site" evidence="16">
    <location>
        <position position="67"/>
    </location>
    <ligand>
        <name>substrate</name>
    </ligand>
</feature>
<evidence type="ECO:0000256" key="1">
    <source>
        <dbReference type="ARBA" id="ARBA00001936"/>
    </source>
</evidence>
<feature type="binding site" evidence="16">
    <location>
        <position position="168"/>
    </location>
    <ligand>
        <name>substrate</name>
    </ligand>
</feature>
<dbReference type="PANTHER" id="PTHR30231:SF41">
    <property type="entry name" value="DNA POLYMERASE III SUBUNIT EPSILON"/>
    <property type="match status" value="1"/>
</dbReference>
<feature type="binding site" evidence="16">
    <location>
        <position position="13"/>
    </location>
    <ligand>
        <name>substrate</name>
    </ligand>
</feature>
<evidence type="ECO:0000256" key="5">
    <source>
        <dbReference type="ARBA" id="ARBA00022695"/>
    </source>
</evidence>
<evidence type="ECO:0000313" key="21">
    <source>
        <dbReference type="Proteomes" id="UP000095477"/>
    </source>
</evidence>
<evidence type="ECO:0000256" key="11">
    <source>
        <dbReference type="ARBA" id="ARBA00022842"/>
    </source>
</evidence>
<feature type="active site" description="Proton acceptor" evidence="15">
    <location>
        <position position="163"/>
    </location>
</feature>
<dbReference type="InterPro" id="IPR006309">
    <property type="entry name" value="DnaQ_proteo"/>
</dbReference>
<proteinExistence type="predicted"/>
<comment type="subunit">
    <text evidence="18">The DNA polymerase holoenzyme is a complex that contains 10 different types of subunits. These subunits are organized into 3 functionally essential subassemblies: the pol III core, the beta sliding clamp processivity factor and the clamp-loading complex. The pol III core (subunits alpha,epsilon and theta) contains the polymerase and the 3'-5' exonuclease proofreading activities. The polymerase is tethered to the template via the sliding clamp processivity factor. The clamp-loading complex assembles the beta processivity factor onto the primer template and plays a central role in the organization and communication at the replication fork. This complex contains delta, delta', psi and chi, and copies of either or both of two different DnaX proteins, gamma and tau.</text>
</comment>
<dbReference type="Proteomes" id="UP000095477">
    <property type="component" value="Chromosome I"/>
</dbReference>
<dbReference type="EC" id="2.7.7.7" evidence="2 18"/>
<feature type="binding site" evidence="16">
    <location>
        <position position="15"/>
    </location>
    <ligand>
        <name>substrate</name>
    </ligand>
</feature>
<organism evidence="20 21">
    <name type="scientific">Candidatus Hoaglandella endobia</name>
    <dbReference type="NCBI Taxonomy" id="1778263"/>
    <lineage>
        <taxon>Bacteria</taxon>
        <taxon>Pseudomonadati</taxon>
        <taxon>Pseudomonadota</taxon>
        <taxon>Gammaproteobacteria</taxon>
        <taxon>Enterobacterales</taxon>
        <taxon>Enterobacteriaceae</taxon>
        <taxon>Candidatus Hoaglandella</taxon>
    </lineage>
</organism>
<protein>
    <recommendedName>
        <fullName evidence="3 18">DNA polymerase III subunit epsilon</fullName>
        <ecNumber evidence="2 18">2.7.7.7</ecNumber>
    </recommendedName>
</protein>
<dbReference type="PANTHER" id="PTHR30231">
    <property type="entry name" value="DNA POLYMERASE III SUBUNIT EPSILON"/>
    <property type="match status" value="1"/>
</dbReference>
<evidence type="ECO:0000256" key="8">
    <source>
        <dbReference type="ARBA" id="ARBA00022723"/>
    </source>
</evidence>
<evidence type="ECO:0000256" key="7">
    <source>
        <dbReference type="ARBA" id="ARBA00022722"/>
    </source>
</evidence>
<keyword evidence="9 18" id="KW-0378">Hydrolase</keyword>
<evidence type="ECO:0000256" key="10">
    <source>
        <dbReference type="ARBA" id="ARBA00022839"/>
    </source>
</evidence>
<keyword evidence="5 18" id="KW-0548">Nucleotidyltransferase</keyword>
<dbReference type="STRING" id="1778263.TPER_HE00021"/>
<dbReference type="SUPFAM" id="SSF53098">
    <property type="entry name" value="Ribonuclease H-like"/>
    <property type="match status" value="1"/>
</dbReference>
<keyword evidence="7 18" id="KW-0540">Nuclease</keyword>
<dbReference type="GO" id="GO:0045004">
    <property type="term" value="P:DNA replication proofreading"/>
    <property type="evidence" value="ECO:0007669"/>
    <property type="project" value="TreeGrafter"/>
</dbReference>
<name>A0A143WTP4_9ENTR</name>
<reference evidence="21" key="1">
    <citation type="submission" date="2016-01" db="EMBL/GenBank/DDBJ databases">
        <authorList>
            <person name="Husnik F."/>
        </authorList>
    </citation>
    <scope>NUCLEOTIDE SEQUENCE [LARGE SCALE GENOMIC DNA]</scope>
</reference>
<dbReference type="NCBIfam" id="NF004316">
    <property type="entry name" value="PRK05711.1"/>
    <property type="match status" value="1"/>
</dbReference>
<accession>A0A143WTP4</accession>
<evidence type="ECO:0000256" key="6">
    <source>
        <dbReference type="ARBA" id="ARBA00022705"/>
    </source>
</evidence>
<evidence type="ECO:0000256" key="18">
    <source>
        <dbReference type="RuleBase" id="RU364087"/>
    </source>
</evidence>
<sequence length="247" mass="28115">MMSNDITRQIILDTETTGINRLGIHYEKHRIIEIGAVEIVNRRLTGSQFHIYLKPNRLIDLEAFNVHGISDEFLADKPVFADVADEFLDFIRGSELVIHNAPFDIGFIDYELGMLGRGIAKINTFCLVTDSLQLARKIFPGKRNNLDALCDRYLINNSQRKLHSALYDAKILADVFLLMTGGQTLIPFDMVAQEQHEINSISIQRMNRAKTSLKVIYASNEEVLAHNQQLDLVQKKSGSCLWRRINS</sequence>
<evidence type="ECO:0000256" key="2">
    <source>
        <dbReference type="ARBA" id="ARBA00012417"/>
    </source>
</evidence>
<dbReference type="InterPro" id="IPR006054">
    <property type="entry name" value="DnaQ"/>
</dbReference>
<keyword evidence="4 18" id="KW-0808">Transferase</keyword>
<keyword evidence="10 18" id="KW-0269">Exonuclease</keyword>
<keyword evidence="13 17" id="KW-0464">Manganese</keyword>
<comment type="catalytic activity">
    <reaction evidence="14 18">
        <text>DNA(n) + a 2'-deoxyribonucleoside 5'-triphosphate = DNA(n+1) + diphosphate</text>
        <dbReference type="Rhea" id="RHEA:22508"/>
        <dbReference type="Rhea" id="RHEA-COMP:17339"/>
        <dbReference type="Rhea" id="RHEA-COMP:17340"/>
        <dbReference type="ChEBI" id="CHEBI:33019"/>
        <dbReference type="ChEBI" id="CHEBI:61560"/>
        <dbReference type="ChEBI" id="CHEBI:173112"/>
        <dbReference type="EC" id="2.7.7.7"/>
    </reaction>
</comment>
<dbReference type="GO" id="GO:0003887">
    <property type="term" value="F:DNA-directed DNA polymerase activity"/>
    <property type="evidence" value="ECO:0007669"/>
    <property type="project" value="UniProtKB-KW"/>
</dbReference>
<evidence type="ECO:0000256" key="9">
    <source>
        <dbReference type="ARBA" id="ARBA00022801"/>
    </source>
</evidence>
<keyword evidence="8 17" id="KW-0479">Metal-binding</keyword>
<dbReference type="GO" id="GO:0008408">
    <property type="term" value="F:3'-5' exonuclease activity"/>
    <property type="evidence" value="ECO:0007669"/>
    <property type="project" value="TreeGrafter"/>
</dbReference>
<dbReference type="NCBIfam" id="TIGR01406">
    <property type="entry name" value="dnaQ_proteo"/>
    <property type="match status" value="1"/>
</dbReference>
<feature type="binding site" evidence="17">
    <location>
        <position position="168"/>
    </location>
    <ligand>
        <name>a divalent metal cation</name>
        <dbReference type="ChEBI" id="CHEBI:60240"/>
        <label>1</label>
        <note>catalytic</note>
    </ligand>
</feature>
<dbReference type="InterPro" id="IPR013520">
    <property type="entry name" value="Ribonucl_H"/>
</dbReference>
<dbReference type="AlphaFoldDB" id="A0A143WTP4"/>
<keyword evidence="21" id="KW-1185">Reference proteome</keyword>
<dbReference type="EMBL" id="LN999835">
    <property type="protein sequence ID" value="CUX96976.1"/>
    <property type="molecule type" value="Genomic_DNA"/>
</dbReference>
<feature type="binding site" evidence="17">
    <location>
        <position position="13"/>
    </location>
    <ligand>
        <name>a divalent metal cation</name>
        <dbReference type="ChEBI" id="CHEBI:60240"/>
        <label>1</label>
        <note>catalytic</note>
    </ligand>
</feature>
<comment type="cofactor">
    <cofactor evidence="1 18">
        <name>Mn(2+)</name>
        <dbReference type="ChEBI" id="CHEBI:29035"/>
    </cofactor>
</comment>
<evidence type="ECO:0000256" key="14">
    <source>
        <dbReference type="ARBA" id="ARBA00049244"/>
    </source>
</evidence>
<gene>
    <name evidence="18 20" type="primary">dnaQ</name>
    <name evidence="20" type="ORF">TPER_HE00021</name>
</gene>
<dbReference type="GO" id="GO:0005829">
    <property type="term" value="C:cytosol"/>
    <property type="evidence" value="ECO:0007669"/>
    <property type="project" value="TreeGrafter"/>
</dbReference>
<dbReference type="FunFam" id="3.30.420.10:FF:000012">
    <property type="entry name" value="DNA polymerase III subunit epsilon"/>
    <property type="match status" value="1"/>
</dbReference>
<dbReference type="CDD" id="cd06131">
    <property type="entry name" value="DNA_pol_III_epsilon_Ecoli_like"/>
    <property type="match status" value="1"/>
</dbReference>
<comment type="cofactor">
    <cofactor evidence="17">
        <name>Mg(2+)</name>
        <dbReference type="ChEBI" id="CHEBI:18420"/>
    </cofactor>
    <cofactor evidence="17">
        <name>Mn(2+)</name>
        <dbReference type="ChEBI" id="CHEBI:29035"/>
    </cofactor>
    <text evidence="17">Binds 2 divalent metal cations. Magnesium or manganese.</text>
</comment>
<evidence type="ECO:0000256" key="3">
    <source>
        <dbReference type="ARBA" id="ARBA00020352"/>
    </source>
</evidence>
<dbReference type="InterPro" id="IPR012337">
    <property type="entry name" value="RNaseH-like_sf"/>
</dbReference>
<dbReference type="PATRIC" id="fig|1778263.3.peg.19"/>
<keyword evidence="12 18" id="KW-0239">DNA-directed DNA polymerase</keyword>